<sequence>MMSDTNKDAGNEIKDDVMDFAVFISKIIHSVSPRHKRFLKLVLLVYVNTLNINHAAKSRKHNRRSRPNKSGSQISWNKSADEYLLSLFNQDVQDEYFRNKDILKESSILSSIMTKHNNTSWFTSKVSNKGRSDNVRIKRYLGGTQRNVPWVNKCEQLNISDYSTESSTSSDLDVNLITQTHVDDRQYVPNVNECLVSNVNEVSQSSSAISERHSLPKTNECLVSNRNEVFHRSSNLEENLPSVNTQRCVNYNEILPIFNDYLPSIRNENFKESSTSSDLYSDLHMHKRVKYTHSQPKVNESNVKEVSQSSSASSERHSLPKANEYSVSNKKHIYQETDTSRNFEVTLLRASTQESVKNNEILPNFNKCLPSNSNQNSKECYTSEVSLFRLKDNQLLPHFNEYLPSNRNKTSQEISTSCGHEGNLPSVSTQRPKLQALRRWESMCKKCDQYPTNRMVNEHFDVSKSKSHEVNKSSSSSTSILLETVPINRNQSRNDAKYQKYIKLTSDGDSESSRSYLGSLNHDNSSSSNKDPYISNVGSPDKMNAKHAKYRKISSDSKSEDDSLVSFELELPILRKKLSNEGNAIYRKKMSIVHKSTVDYMKSLIRRVNITRSEEMYLRRNQPAKRIEKEYVHSSENTDEILTISDDSSSSSFIDVVNL</sequence>
<feature type="compositionally biased region" description="Polar residues" evidence="1">
    <location>
        <begin position="404"/>
        <end position="418"/>
    </location>
</feature>
<evidence type="ECO:0000313" key="3">
    <source>
        <dbReference type="RefSeq" id="XP_017772736.1"/>
    </source>
</evidence>
<reference evidence="3 4" key="1">
    <citation type="submission" date="2025-05" db="UniProtKB">
        <authorList>
            <consortium name="RefSeq"/>
        </authorList>
    </citation>
    <scope>IDENTIFICATION</scope>
    <source>
        <tissue evidence="3 4">Whole Larva</tissue>
    </source>
</reference>
<feature type="compositionally biased region" description="Polar residues" evidence="1">
    <location>
        <begin position="513"/>
        <end position="530"/>
    </location>
</feature>
<dbReference type="GeneID" id="108559874"/>
<evidence type="ECO:0000313" key="4">
    <source>
        <dbReference type="RefSeq" id="XP_017772741.1"/>
    </source>
</evidence>
<evidence type="ECO:0000256" key="1">
    <source>
        <dbReference type="SAM" id="MobiDB-lite"/>
    </source>
</evidence>
<proteinExistence type="predicted"/>
<dbReference type="RefSeq" id="XP_017772757.1">
    <property type="nucleotide sequence ID" value="XM_017917268.1"/>
</dbReference>
<dbReference type="RefSeq" id="XP_017772749.1">
    <property type="nucleotide sequence ID" value="XM_017917260.1"/>
</dbReference>
<dbReference type="RefSeq" id="XP_017772736.1">
    <property type="nucleotide sequence ID" value="XM_017917247.1"/>
</dbReference>
<gene>
    <name evidence="3 4 5 6" type="primary">LOC108559874</name>
</gene>
<accession>A0ABM1MDV7</accession>
<feature type="region of interest" description="Disordered" evidence="1">
    <location>
        <begin position="507"/>
        <end position="555"/>
    </location>
</feature>
<organism evidence="2 6">
    <name type="scientific">Nicrophorus vespilloides</name>
    <name type="common">Boreal carrion beetle</name>
    <dbReference type="NCBI Taxonomy" id="110193"/>
    <lineage>
        <taxon>Eukaryota</taxon>
        <taxon>Metazoa</taxon>
        <taxon>Ecdysozoa</taxon>
        <taxon>Arthropoda</taxon>
        <taxon>Hexapoda</taxon>
        <taxon>Insecta</taxon>
        <taxon>Pterygota</taxon>
        <taxon>Neoptera</taxon>
        <taxon>Endopterygota</taxon>
        <taxon>Coleoptera</taxon>
        <taxon>Polyphaga</taxon>
        <taxon>Staphyliniformia</taxon>
        <taxon>Silphidae</taxon>
        <taxon>Nicrophorinae</taxon>
        <taxon>Nicrophorus</taxon>
    </lineage>
</organism>
<evidence type="ECO:0000313" key="6">
    <source>
        <dbReference type="RefSeq" id="XP_017772757.1"/>
    </source>
</evidence>
<protein>
    <submittedName>
        <fullName evidence="3 4">Uncharacterized protein LOC108559874</fullName>
    </submittedName>
</protein>
<dbReference type="RefSeq" id="XP_017772741.1">
    <property type="nucleotide sequence ID" value="XM_017917252.1"/>
</dbReference>
<feature type="region of interest" description="Disordered" evidence="1">
    <location>
        <begin position="404"/>
        <end position="431"/>
    </location>
</feature>
<evidence type="ECO:0000313" key="2">
    <source>
        <dbReference type="Proteomes" id="UP000695000"/>
    </source>
</evidence>
<name>A0ABM1MDV7_NICVS</name>
<feature type="compositionally biased region" description="Low complexity" evidence="1">
    <location>
        <begin position="298"/>
        <end position="313"/>
    </location>
</feature>
<feature type="region of interest" description="Disordered" evidence="1">
    <location>
        <begin position="292"/>
        <end position="325"/>
    </location>
</feature>
<dbReference type="Proteomes" id="UP000695000">
    <property type="component" value="Unplaced"/>
</dbReference>
<evidence type="ECO:0000313" key="5">
    <source>
        <dbReference type="RefSeq" id="XP_017772749.1"/>
    </source>
</evidence>
<keyword evidence="2" id="KW-1185">Reference proteome</keyword>